<comment type="caution">
    <text evidence="3">The sequence shown here is derived from an EMBL/GenBank/DDBJ whole genome shotgun (WGS) entry which is preliminary data.</text>
</comment>
<evidence type="ECO:0000256" key="2">
    <source>
        <dbReference type="SAM" id="SignalP"/>
    </source>
</evidence>
<organism evidence="3 4">
    <name type="scientific">Lentinula raphanica</name>
    <dbReference type="NCBI Taxonomy" id="153919"/>
    <lineage>
        <taxon>Eukaryota</taxon>
        <taxon>Fungi</taxon>
        <taxon>Dikarya</taxon>
        <taxon>Basidiomycota</taxon>
        <taxon>Agaricomycotina</taxon>
        <taxon>Agaricomycetes</taxon>
        <taxon>Agaricomycetidae</taxon>
        <taxon>Agaricales</taxon>
        <taxon>Marasmiineae</taxon>
        <taxon>Omphalotaceae</taxon>
        <taxon>Lentinula</taxon>
    </lineage>
</organism>
<feature type="signal peptide" evidence="2">
    <location>
        <begin position="1"/>
        <end position="29"/>
    </location>
</feature>
<evidence type="ECO:0000256" key="1">
    <source>
        <dbReference type="SAM" id="MobiDB-lite"/>
    </source>
</evidence>
<dbReference type="AlphaFoldDB" id="A0AA38U5G5"/>
<accession>A0AA38U5G5</accession>
<dbReference type="EMBL" id="MU806919">
    <property type="protein sequence ID" value="KAJ3832561.1"/>
    <property type="molecule type" value="Genomic_DNA"/>
</dbReference>
<feature type="chain" id="PRO_5041245051" evidence="2">
    <location>
        <begin position="30"/>
        <end position="198"/>
    </location>
</feature>
<evidence type="ECO:0000313" key="3">
    <source>
        <dbReference type="EMBL" id="KAJ3832561.1"/>
    </source>
</evidence>
<keyword evidence="2" id="KW-0732">Signal</keyword>
<gene>
    <name evidence="3" type="ORF">F5878DRAFT_453461</name>
</gene>
<name>A0AA38U5G5_9AGAR</name>
<evidence type="ECO:0000313" key="4">
    <source>
        <dbReference type="Proteomes" id="UP001163846"/>
    </source>
</evidence>
<sequence length="198" mass="21700">MIFGLYSLVQTGVSSLLLLAPDVVRTADASPLLSAERVATDVKNNPGPESRSNHPPFHDQHLVSSLTRARPHQHALPTIRLSLQGTFHLILYCLVPSTSSCNVYKSLCIRVHLDFPKRDRPNRPSPSSSSTTTLSAASSLESSSKCAEYEEEVGGGEGEVLERVKGYVRPIWVALGLSEGCFSNHSNWEWDWDSSPSL</sequence>
<keyword evidence="4" id="KW-1185">Reference proteome</keyword>
<feature type="region of interest" description="Disordered" evidence="1">
    <location>
        <begin position="119"/>
        <end position="143"/>
    </location>
</feature>
<protein>
    <submittedName>
        <fullName evidence="3">Uncharacterized protein</fullName>
    </submittedName>
</protein>
<proteinExistence type="predicted"/>
<reference evidence="3" key="1">
    <citation type="submission" date="2022-08" db="EMBL/GenBank/DDBJ databases">
        <authorList>
            <consortium name="DOE Joint Genome Institute"/>
            <person name="Min B."/>
            <person name="Riley R."/>
            <person name="Sierra-Patev S."/>
            <person name="Naranjo-Ortiz M."/>
            <person name="Looney B."/>
            <person name="Konkel Z."/>
            <person name="Slot J.C."/>
            <person name="Sakamoto Y."/>
            <person name="Steenwyk J.L."/>
            <person name="Rokas A."/>
            <person name="Carro J."/>
            <person name="Camarero S."/>
            <person name="Ferreira P."/>
            <person name="Molpeceres G."/>
            <person name="Ruiz-Duenas F.J."/>
            <person name="Serrano A."/>
            <person name="Henrissat B."/>
            <person name="Drula E."/>
            <person name="Hughes K.W."/>
            <person name="Mata J.L."/>
            <person name="Ishikawa N.K."/>
            <person name="Vargas-Isla R."/>
            <person name="Ushijima S."/>
            <person name="Smith C.A."/>
            <person name="Ahrendt S."/>
            <person name="Andreopoulos W."/>
            <person name="He G."/>
            <person name="Labutti K."/>
            <person name="Lipzen A."/>
            <person name="Ng V."/>
            <person name="Sandor L."/>
            <person name="Barry K."/>
            <person name="Martinez A.T."/>
            <person name="Xiao Y."/>
            <person name="Gibbons J.G."/>
            <person name="Terashima K."/>
            <person name="Hibbett D.S."/>
            <person name="Grigoriev I.V."/>
        </authorList>
    </citation>
    <scope>NUCLEOTIDE SEQUENCE</scope>
    <source>
        <strain evidence="3">TFB9207</strain>
    </source>
</reference>
<dbReference type="Proteomes" id="UP001163846">
    <property type="component" value="Unassembled WGS sequence"/>
</dbReference>
<feature type="compositionally biased region" description="Low complexity" evidence="1">
    <location>
        <begin position="125"/>
        <end position="143"/>
    </location>
</feature>